<dbReference type="OrthoDB" id="416119at2759"/>
<evidence type="ECO:0000259" key="2">
    <source>
        <dbReference type="Pfam" id="PF00078"/>
    </source>
</evidence>
<keyword evidence="3" id="KW-0695">RNA-directed DNA polymerase</keyword>
<feature type="domain" description="Reverse transcriptase" evidence="2">
    <location>
        <begin position="18"/>
        <end position="102"/>
    </location>
</feature>
<keyword evidence="3" id="KW-0548">Nucleotidyltransferase</keyword>
<dbReference type="PANTHER" id="PTHR33116">
    <property type="entry name" value="REVERSE TRANSCRIPTASE ZINC-BINDING DOMAIN-CONTAINING PROTEIN-RELATED-RELATED"/>
    <property type="match status" value="1"/>
</dbReference>
<reference evidence="4" key="1">
    <citation type="journal article" date="2019" name="Plant Biotechnol. J.">
        <title>Genome sequencing of the Australian wild diploid species Gossypium australe highlights disease resistance and delayed gland morphogenesis.</title>
        <authorList>
            <person name="Cai Y."/>
            <person name="Cai X."/>
            <person name="Wang Q."/>
            <person name="Wang P."/>
            <person name="Zhang Y."/>
            <person name="Cai C."/>
            <person name="Xu Y."/>
            <person name="Wang K."/>
            <person name="Zhou Z."/>
            <person name="Wang C."/>
            <person name="Geng S."/>
            <person name="Li B."/>
            <person name="Dong Q."/>
            <person name="Hou Y."/>
            <person name="Wang H."/>
            <person name="Ai P."/>
            <person name="Liu Z."/>
            <person name="Yi F."/>
            <person name="Sun M."/>
            <person name="An G."/>
            <person name="Cheng J."/>
            <person name="Zhang Y."/>
            <person name="Shi Q."/>
            <person name="Xie Y."/>
            <person name="Shi X."/>
            <person name="Chang Y."/>
            <person name="Huang F."/>
            <person name="Chen Y."/>
            <person name="Hong S."/>
            <person name="Mi L."/>
            <person name="Sun Q."/>
            <person name="Zhang L."/>
            <person name="Zhou B."/>
            <person name="Peng R."/>
            <person name="Zhang X."/>
            <person name="Liu F."/>
        </authorList>
    </citation>
    <scope>NUCLEOTIDE SEQUENCE [LARGE SCALE GENOMIC DNA]</scope>
    <source>
        <strain evidence="4">cv. PA1801</strain>
    </source>
</reference>
<dbReference type="SUPFAM" id="SSF56672">
    <property type="entry name" value="DNA/RNA polymerases"/>
    <property type="match status" value="1"/>
</dbReference>
<gene>
    <name evidence="3" type="ORF">EPI10_027384</name>
</gene>
<evidence type="ECO:0000256" key="1">
    <source>
        <dbReference type="SAM" id="Phobius"/>
    </source>
</evidence>
<keyword evidence="1" id="KW-1133">Transmembrane helix</keyword>
<dbReference type="EMBL" id="SMMG02000009">
    <property type="protein sequence ID" value="KAA3460753.1"/>
    <property type="molecule type" value="Genomic_DNA"/>
</dbReference>
<keyword evidence="4" id="KW-1185">Reference proteome</keyword>
<dbReference type="GO" id="GO:0003964">
    <property type="term" value="F:RNA-directed DNA polymerase activity"/>
    <property type="evidence" value="ECO:0007669"/>
    <property type="project" value="UniProtKB-KW"/>
</dbReference>
<dbReference type="Proteomes" id="UP000325315">
    <property type="component" value="Unassembled WGS sequence"/>
</dbReference>
<name>A0A5B6UTG9_9ROSI</name>
<dbReference type="AlphaFoldDB" id="A0A5B6UTG9"/>
<evidence type="ECO:0000313" key="4">
    <source>
        <dbReference type="Proteomes" id="UP000325315"/>
    </source>
</evidence>
<feature type="transmembrane region" description="Helical" evidence="1">
    <location>
        <begin position="50"/>
        <end position="71"/>
    </location>
</feature>
<sequence>MANMGFEDRFINFILQCVNSVQYSILLNGEKGSSFRSSRGLRQGDPLSPYLFLFCGVGLSALALPITHFMFADDCILFGEVSNRGISVMKDILEEYESCSGSNVNDQDKNLVFQILNVRCLTNPERCLGLPIWWGEKRNGLPKFERLIEAKDQQLECKAYLTRRQRGFIKAVLQAIPTYTMACIPLPKPLCLELEKLMGSFWWRKNHGKRGMHWCDWKSLCALKEEGEYLGCKGASFEGSGLEDREWKANAWIPGNDEFRLQNTNVNLSILKVAHLIDANARKWNSELVYNTFSE</sequence>
<organism evidence="3 4">
    <name type="scientific">Gossypium australe</name>
    <dbReference type="NCBI Taxonomy" id="47621"/>
    <lineage>
        <taxon>Eukaryota</taxon>
        <taxon>Viridiplantae</taxon>
        <taxon>Streptophyta</taxon>
        <taxon>Embryophyta</taxon>
        <taxon>Tracheophyta</taxon>
        <taxon>Spermatophyta</taxon>
        <taxon>Magnoliopsida</taxon>
        <taxon>eudicotyledons</taxon>
        <taxon>Gunneridae</taxon>
        <taxon>Pentapetalae</taxon>
        <taxon>rosids</taxon>
        <taxon>malvids</taxon>
        <taxon>Malvales</taxon>
        <taxon>Malvaceae</taxon>
        <taxon>Malvoideae</taxon>
        <taxon>Gossypium</taxon>
    </lineage>
</organism>
<evidence type="ECO:0000313" key="3">
    <source>
        <dbReference type="EMBL" id="KAA3460753.1"/>
    </source>
</evidence>
<dbReference type="Pfam" id="PF00078">
    <property type="entry name" value="RVT_1"/>
    <property type="match status" value="1"/>
</dbReference>
<protein>
    <submittedName>
        <fullName evidence="3">Reverse transcriptase</fullName>
    </submittedName>
</protein>
<comment type="caution">
    <text evidence="3">The sequence shown here is derived from an EMBL/GenBank/DDBJ whole genome shotgun (WGS) entry which is preliminary data.</text>
</comment>
<dbReference type="InterPro" id="IPR043502">
    <property type="entry name" value="DNA/RNA_pol_sf"/>
</dbReference>
<dbReference type="InterPro" id="IPR000477">
    <property type="entry name" value="RT_dom"/>
</dbReference>
<keyword evidence="3" id="KW-0808">Transferase</keyword>
<proteinExistence type="predicted"/>
<dbReference type="PANTHER" id="PTHR33116:SF86">
    <property type="entry name" value="REVERSE TRANSCRIPTASE DOMAIN-CONTAINING PROTEIN"/>
    <property type="match status" value="1"/>
</dbReference>
<keyword evidence="1" id="KW-0812">Transmembrane</keyword>
<accession>A0A5B6UTG9</accession>
<keyword evidence="1" id="KW-0472">Membrane</keyword>